<gene>
    <name evidence="1" type="ORF">UFOPK3495_01667</name>
</gene>
<proteinExistence type="predicted"/>
<dbReference type="InterPro" id="IPR029044">
    <property type="entry name" value="Nucleotide-diphossugar_trans"/>
</dbReference>
<dbReference type="SUPFAM" id="SSF48452">
    <property type="entry name" value="TPR-like"/>
    <property type="match status" value="1"/>
</dbReference>
<evidence type="ECO:0000313" key="1">
    <source>
        <dbReference type="EMBL" id="CAB4912354.1"/>
    </source>
</evidence>
<organism evidence="1">
    <name type="scientific">freshwater metagenome</name>
    <dbReference type="NCBI Taxonomy" id="449393"/>
    <lineage>
        <taxon>unclassified sequences</taxon>
        <taxon>metagenomes</taxon>
        <taxon>ecological metagenomes</taxon>
    </lineage>
</organism>
<protein>
    <submittedName>
        <fullName evidence="1">Unannotated protein</fullName>
    </submittedName>
</protein>
<reference evidence="1" key="1">
    <citation type="submission" date="2020-05" db="EMBL/GenBank/DDBJ databases">
        <authorList>
            <person name="Chiriac C."/>
            <person name="Salcher M."/>
            <person name="Ghai R."/>
            <person name="Kavagutti S V."/>
        </authorList>
    </citation>
    <scope>NUCLEOTIDE SEQUENCE</scope>
</reference>
<name>A0A6J7GYM5_9ZZZZ</name>
<dbReference type="SUPFAM" id="SSF53448">
    <property type="entry name" value="Nucleotide-diphospho-sugar transferases"/>
    <property type="match status" value="1"/>
</dbReference>
<dbReference type="AlphaFoldDB" id="A0A6J7GYM5"/>
<dbReference type="InterPro" id="IPR011990">
    <property type="entry name" value="TPR-like_helical_dom_sf"/>
</dbReference>
<dbReference type="Gene3D" id="1.25.40.10">
    <property type="entry name" value="Tetratricopeptide repeat domain"/>
    <property type="match status" value="1"/>
</dbReference>
<dbReference type="EMBL" id="CAFBMC010000140">
    <property type="protein sequence ID" value="CAB4912354.1"/>
    <property type="molecule type" value="Genomic_DNA"/>
</dbReference>
<dbReference type="Gene3D" id="3.90.550.10">
    <property type="entry name" value="Spore Coat Polysaccharide Biosynthesis Protein SpsA, Chain A"/>
    <property type="match status" value="1"/>
</dbReference>
<sequence>MRIAVYGISKNESAFVQAWADSCAEADYRILVDTGSTDDTAALALAAGVSVVTQVFDPWRFDVARNHALSLIPEDVDLCISLDLDEVMVPGWRAALEAAFTPEVTRYRYLYTWSWRDDGHPGLQYAGDKIHGRHTHTWRYPVHEVLIPFGEETQGWTEVQIHHHRDQDKSRDQYLPLLELAVAENLDDDRNAHYLAREYMYHERFAEAAAEFKRHLEMPTARWEAERSESMRFLAKCEPDNAEHWLKLAIQSTPDRREPWVDLAFLYMEEKRWEDCLETCESALMLDRKILEYLAQDQAWGSRLNDMAANAAFHLQRYGLAVEHAQAAVALEPADTRLQGNLAHMRSSFESWAPALIEVDGVPTWRTLPTSSIVTVAPPLDASPDWVLMNPSIASDGTALRMTVRAVNYRLTGSQYSMADEDTVIRTRIGIVDVDALGVASGWQWVDDSAALSPNPLFPVEGVEDARLFLHQGKWWILGAIRDFAVSGAIRQVLAEVRDKLSPTLDHPWRLPSPLTSDDSASVYEKNWVPVALSPSSLDVVWSTDPFVQLRLDALTRQVVPVAGRATALATHDLRGSTPVFVTPNGPVYVVHEVGPSIFEGDRPHRTYLHRFVTFCGDHVHVGQPWTIEGLALEYVAGAAFLNDTLYLSYGRDDQLAKVAVCLWGGVGELVHKTC</sequence>
<accession>A0A6J7GYM5</accession>